<dbReference type="CDD" id="cd18081">
    <property type="entry name" value="RlmH-like"/>
    <property type="match status" value="1"/>
</dbReference>
<keyword evidence="7" id="KW-1185">Reference proteome</keyword>
<dbReference type="PANTHER" id="PTHR33603:SF1">
    <property type="entry name" value="RIBOSOMAL RNA LARGE SUBUNIT METHYLTRANSFERASE H"/>
    <property type="match status" value="1"/>
</dbReference>
<dbReference type="RefSeq" id="WP_168035416.1">
    <property type="nucleotide sequence ID" value="NZ_JAATJH010000001.1"/>
</dbReference>
<dbReference type="InterPro" id="IPR003742">
    <property type="entry name" value="RlmH-like"/>
</dbReference>
<keyword evidence="5" id="KW-0963">Cytoplasm</keyword>
<comment type="subunit">
    <text evidence="5">Homodimer.</text>
</comment>
<feature type="binding site" evidence="5">
    <location>
        <position position="73"/>
    </location>
    <ligand>
        <name>S-adenosyl-L-methionine</name>
        <dbReference type="ChEBI" id="CHEBI:59789"/>
    </ligand>
</feature>
<dbReference type="InterPro" id="IPR029028">
    <property type="entry name" value="Alpha/beta_knot_MTases"/>
</dbReference>
<evidence type="ECO:0000256" key="2">
    <source>
        <dbReference type="ARBA" id="ARBA00022679"/>
    </source>
</evidence>
<evidence type="ECO:0000313" key="7">
    <source>
        <dbReference type="Proteomes" id="UP000770785"/>
    </source>
</evidence>
<comment type="similarity">
    <text evidence="4 5">Belongs to the RNA methyltransferase RlmH family.</text>
</comment>
<comment type="caution">
    <text evidence="6">The sequence shown here is derived from an EMBL/GenBank/DDBJ whole genome shotgun (WGS) entry which is preliminary data.</text>
</comment>
<protein>
    <recommendedName>
        <fullName evidence="5">Ribosomal RNA large subunit methyltransferase H</fullName>
        <ecNumber evidence="5">2.1.1.177</ecNumber>
    </recommendedName>
    <alternativeName>
        <fullName evidence="5">23S rRNA (pseudouridine1915-N3)-methyltransferase</fullName>
    </alternativeName>
    <alternativeName>
        <fullName evidence="5">23S rRNA m3Psi1915 methyltransferase</fullName>
    </alternativeName>
    <alternativeName>
        <fullName evidence="5">rRNA (pseudouridine-N3-)-methyltransferase RlmH</fullName>
    </alternativeName>
</protein>
<evidence type="ECO:0000256" key="4">
    <source>
        <dbReference type="ARBA" id="ARBA00038303"/>
    </source>
</evidence>
<dbReference type="PIRSF" id="PIRSF004505">
    <property type="entry name" value="MT_bac"/>
    <property type="match status" value="1"/>
</dbReference>
<accession>A0ABX0X5W0</accession>
<comment type="function">
    <text evidence="5">Specifically methylates the pseudouridine at position 1915 (m3Psi1915) in 23S rRNA.</text>
</comment>
<feature type="binding site" evidence="5">
    <location>
        <position position="105"/>
    </location>
    <ligand>
        <name>S-adenosyl-L-methionine</name>
        <dbReference type="ChEBI" id="CHEBI:59789"/>
    </ligand>
</feature>
<dbReference type="GO" id="GO:0032259">
    <property type="term" value="P:methylation"/>
    <property type="evidence" value="ECO:0007669"/>
    <property type="project" value="UniProtKB-KW"/>
</dbReference>
<proteinExistence type="inferred from homology"/>
<dbReference type="EMBL" id="JAATJH010000001">
    <property type="protein sequence ID" value="NJC24594.1"/>
    <property type="molecule type" value="Genomic_DNA"/>
</dbReference>
<organism evidence="6 7">
    <name type="scientific">Neolewinella antarctica</name>
    <dbReference type="NCBI Taxonomy" id="442734"/>
    <lineage>
        <taxon>Bacteria</taxon>
        <taxon>Pseudomonadati</taxon>
        <taxon>Bacteroidota</taxon>
        <taxon>Saprospiria</taxon>
        <taxon>Saprospirales</taxon>
        <taxon>Lewinellaceae</taxon>
        <taxon>Neolewinella</taxon>
    </lineage>
</organism>
<keyword evidence="5" id="KW-0698">rRNA processing</keyword>
<gene>
    <name evidence="5" type="primary">rlmH</name>
    <name evidence="6" type="ORF">GGR27_000075</name>
</gene>
<keyword evidence="2 5" id="KW-0808">Transferase</keyword>
<evidence type="ECO:0000313" key="6">
    <source>
        <dbReference type="EMBL" id="NJC24594.1"/>
    </source>
</evidence>
<dbReference type="Proteomes" id="UP000770785">
    <property type="component" value="Unassembled WGS sequence"/>
</dbReference>
<comment type="subcellular location">
    <subcellularLocation>
        <location evidence="5">Cytoplasm</location>
    </subcellularLocation>
</comment>
<feature type="binding site" evidence="5">
    <location>
        <begin position="124"/>
        <end position="129"/>
    </location>
    <ligand>
        <name>S-adenosyl-L-methionine</name>
        <dbReference type="ChEBI" id="CHEBI:59789"/>
    </ligand>
</feature>
<name>A0ABX0X5W0_9BACT</name>
<dbReference type="HAMAP" id="MF_00658">
    <property type="entry name" value="23SrRNA_methyltr_H"/>
    <property type="match status" value="1"/>
</dbReference>
<reference evidence="6 7" key="1">
    <citation type="submission" date="2020-03" db="EMBL/GenBank/DDBJ databases">
        <title>Genomic Encyclopedia of Type Strains, Phase IV (KMG-IV): sequencing the most valuable type-strain genomes for metagenomic binning, comparative biology and taxonomic classification.</title>
        <authorList>
            <person name="Goeker M."/>
        </authorList>
    </citation>
    <scope>NUCLEOTIDE SEQUENCE [LARGE SCALE GENOMIC DNA]</scope>
    <source>
        <strain evidence="6 7">DSM 105096</strain>
    </source>
</reference>
<comment type="catalytic activity">
    <reaction evidence="5">
        <text>pseudouridine(1915) in 23S rRNA + S-adenosyl-L-methionine = N(3)-methylpseudouridine(1915) in 23S rRNA + S-adenosyl-L-homocysteine + H(+)</text>
        <dbReference type="Rhea" id="RHEA:42752"/>
        <dbReference type="Rhea" id="RHEA-COMP:10221"/>
        <dbReference type="Rhea" id="RHEA-COMP:10222"/>
        <dbReference type="ChEBI" id="CHEBI:15378"/>
        <dbReference type="ChEBI" id="CHEBI:57856"/>
        <dbReference type="ChEBI" id="CHEBI:59789"/>
        <dbReference type="ChEBI" id="CHEBI:65314"/>
        <dbReference type="ChEBI" id="CHEBI:74486"/>
        <dbReference type="EC" id="2.1.1.177"/>
    </reaction>
</comment>
<evidence type="ECO:0000256" key="1">
    <source>
        <dbReference type="ARBA" id="ARBA00022603"/>
    </source>
</evidence>
<dbReference type="InterPro" id="IPR029026">
    <property type="entry name" value="tRNA_m1G_MTases_N"/>
</dbReference>
<dbReference type="EC" id="2.1.1.177" evidence="5"/>
<dbReference type="Gene3D" id="3.40.1280.10">
    <property type="match status" value="1"/>
</dbReference>
<sequence length="157" mass="18119">MKVLVYYVGKTSEKYLCEGEAIYQKRLGHYLPISFDILRDVRNAGKLSSEALKGKEGELILGKLNNDDGLILLDEGGKRFTSMKFARWLDRQLQMPYRRLIFVVGGAFGFSEAVYARANGKLSLSDMTFSHQMIRLFFTEQLYRSMTILRGEKYHNE</sequence>
<dbReference type="Pfam" id="PF02590">
    <property type="entry name" value="SPOUT_MTase"/>
    <property type="match status" value="1"/>
</dbReference>
<dbReference type="SUPFAM" id="SSF75217">
    <property type="entry name" value="alpha/beta knot"/>
    <property type="match status" value="1"/>
</dbReference>
<evidence type="ECO:0000256" key="5">
    <source>
        <dbReference type="HAMAP-Rule" id="MF_00658"/>
    </source>
</evidence>
<keyword evidence="3 5" id="KW-0949">S-adenosyl-L-methionine</keyword>
<dbReference type="GO" id="GO:0008168">
    <property type="term" value="F:methyltransferase activity"/>
    <property type="evidence" value="ECO:0007669"/>
    <property type="project" value="UniProtKB-KW"/>
</dbReference>
<dbReference type="PANTHER" id="PTHR33603">
    <property type="entry name" value="METHYLTRANSFERASE"/>
    <property type="match status" value="1"/>
</dbReference>
<keyword evidence="1 5" id="KW-0489">Methyltransferase</keyword>
<evidence type="ECO:0000256" key="3">
    <source>
        <dbReference type="ARBA" id="ARBA00022691"/>
    </source>
</evidence>